<gene>
    <name evidence="1" type="ORF">BD289DRAFT_489898</name>
</gene>
<dbReference type="OrthoDB" id="408631at2759"/>
<dbReference type="EMBL" id="KZ678514">
    <property type="protein sequence ID" value="PSR80928.1"/>
    <property type="molecule type" value="Genomic_DNA"/>
</dbReference>
<dbReference type="Gene3D" id="3.40.50.1820">
    <property type="entry name" value="alpha/beta hydrolase"/>
    <property type="match status" value="1"/>
</dbReference>
<evidence type="ECO:0000313" key="2">
    <source>
        <dbReference type="Proteomes" id="UP000241462"/>
    </source>
</evidence>
<keyword evidence="2" id="KW-1185">Reference proteome</keyword>
<dbReference type="InterPro" id="IPR029058">
    <property type="entry name" value="AB_hydrolase_fold"/>
</dbReference>
<organism evidence="1 2">
    <name type="scientific">Coniella lustricola</name>
    <dbReference type="NCBI Taxonomy" id="2025994"/>
    <lineage>
        <taxon>Eukaryota</taxon>
        <taxon>Fungi</taxon>
        <taxon>Dikarya</taxon>
        <taxon>Ascomycota</taxon>
        <taxon>Pezizomycotina</taxon>
        <taxon>Sordariomycetes</taxon>
        <taxon>Sordariomycetidae</taxon>
        <taxon>Diaporthales</taxon>
        <taxon>Schizoparmaceae</taxon>
        <taxon>Coniella</taxon>
    </lineage>
</organism>
<dbReference type="Proteomes" id="UP000241462">
    <property type="component" value="Unassembled WGS sequence"/>
</dbReference>
<dbReference type="STRING" id="2025994.A0A2T3A1A2"/>
<sequence>MTIEAALVSYIHDVLFHNSTREEIASLVATYPKNPDSPAGIGVSNDTYSEFKRLCAILGDWEFVLITWLLLTTVQATVPAWSYQATYGSGTLTLGTYHSTDLSHILRDGRYKYRHSGFIYLLCGFLGPQQLRGQ</sequence>
<dbReference type="SUPFAM" id="SSF53474">
    <property type="entry name" value="alpha/beta-Hydrolases"/>
    <property type="match status" value="1"/>
</dbReference>
<name>A0A2T3A1A2_9PEZI</name>
<dbReference type="InParanoid" id="A0A2T3A1A2"/>
<protein>
    <submittedName>
        <fullName evidence="1">Uncharacterized protein</fullName>
    </submittedName>
</protein>
<evidence type="ECO:0000313" key="1">
    <source>
        <dbReference type="EMBL" id="PSR80928.1"/>
    </source>
</evidence>
<dbReference type="AlphaFoldDB" id="A0A2T3A1A2"/>
<accession>A0A2T3A1A2</accession>
<proteinExistence type="predicted"/>
<reference evidence="1 2" key="1">
    <citation type="journal article" date="2018" name="Mycol. Prog.">
        <title>Coniella lustricola, a new species from submerged detritus.</title>
        <authorList>
            <person name="Raudabaugh D.B."/>
            <person name="Iturriaga T."/>
            <person name="Carver A."/>
            <person name="Mondo S."/>
            <person name="Pangilinan J."/>
            <person name="Lipzen A."/>
            <person name="He G."/>
            <person name="Amirebrahimi M."/>
            <person name="Grigoriev I.V."/>
            <person name="Miller A.N."/>
        </authorList>
    </citation>
    <scope>NUCLEOTIDE SEQUENCE [LARGE SCALE GENOMIC DNA]</scope>
    <source>
        <strain evidence="1 2">B22-T-1</strain>
    </source>
</reference>